<protein>
    <recommendedName>
        <fullName evidence="4">DUF4112 domain-containing protein</fullName>
    </recommendedName>
</protein>
<sequence>MQFGLDSIIGALIPVVGDIIGLLLGLYQVRLSTLFELKEDVVGLMMLYLIIDASVGFVPVIGDFLDIVFKANLYNLRLLEKELEKDPRYAHVVSLEARVTSVNT</sequence>
<proteinExistence type="predicted"/>
<feature type="transmembrane region" description="Helical" evidence="1">
    <location>
        <begin position="7"/>
        <end position="27"/>
    </location>
</feature>
<dbReference type="PANTHER" id="PTHR35519">
    <property type="entry name" value="MEMBRANE PROTEINS"/>
    <property type="match status" value="1"/>
</dbReference>
<comment type="caution">
    <text evidence="2">The sequence shown here is derived from an EMBL/GenBank/DDBJ whole genome shotgun (WGS) entry which is preliminary data.</text>
</comment>
<evidence type="ECO:0008006" key="4">
    <source>
        <dbReference type="Google" id="ProtNLM"/>
    </source>
</evidence>
<dbReference type="PANTHER" id="PTHR35519:SF2">
    <property type="entry name" value="PH DOMAIN PROTEIN"/>
    <property type="match status" value="1"/>
</dbReference>
<dbReference type="EMBL" id="JBAHYK010000176">
    <property type="protein sequence ID" value="KAL0577139.1"/>
    <property type="molecule type" value="Genomic_DNA"/>
</dbReference>
<accession>A0ABR3FNX7</accession>
<gene>
    <name evidence="2" type="ORF">V5O48_004853</name>
</gene>
<evidence type="ECO:0000313" key="3">
    <source>
        <dbReference type="Proteomes" id="UP001465976"/>
    </source>
</evidence>
<keyword evidence="1" id="KW-0472">Membrane</keyword>
<keyword evidence="1" id="KW-1133">Transmembrane helix</keyword>
<keyword evidence="1" id="KW-0812">Transmembrane</keyword>
<dbReference type="Proteomes" id="UP001465976">
    <property type="component" value="Unassembled WGS sequence"/>
</dbReference>
<name>A0ABR3FNX7_9AGAR</name>
<reference evidence="2 3" key="1">
    <citation type="submission" date="2024-02" db="EMBL/GenBank/DDBJ databases">
        <title>A draft genome for the cacao thread blight pathogen Marasmius crinis-equi.</title>
        <authorList>
            <person name="Cohen S.P."/>
            <person name="Baruah I.K."/>
            <person name="Amoako-Attah I."/>
            <person name="Bukari Y."/>
            <person name="Meinhardt L.W."/>
            <person name="Bailey B.A."/>
        </authorList>
    </citation>
    <scope>NUCLEOTIDE SEQUENCE [LARGE SCALE GENOMIC DNA]</scope>
    <source>
        <strain evidence="2 3">GH-76</strain>
    </source>
</reference>
<evidence type="ECO:0000313" key="2">
    <source>
        <dbReference type="EMBL" id="KAL0577139.1"/>
    </source>
</evidence>
<organism evidence="2 3">
    <name type="scientific">Marasmius crinis-equi</name>
    <dbReference type="NCBI Taxonomy" id="585013"/>
    <lineage>
        <taxon>Eukaryota</taxon>
        <taxon>Fungi</taxon>
        <taxon>Dikarya</taxon>
        <taxon>Basidiomycota</taxon>
        <taxon>Agaricomycotina</taxon>
        <taxon>Agaricomycetes</taxon>
        <taxon>Agaricomycetidae</taxon>
        <taxon>Agaricales</taxon>
        <taxon>Marasmiineae</taxon>
        <taxon>Marasmiaceae</taxon>
        <taxon>Marasmius</taxon>
    </lineage>
</organism>
<feature type="transmembrane region" description="Helical" evidence="1">
    <location>
        <begin position="47"/>
        <end position="69"/>
    </location>
</feature>
<evidence type="ECO:0000256" key="1">
    <source>
        <dbReference type="SAM" id="Phobius"/>
    </source>
</evidence>
<dbReference type="Pfam" id="PF13430">
    <property type="entry name" value="DUF4112"/>
    <property type="match status" value="1"/>
</dbReference>
<keyword evidence="3" id="KW-1185">Reference proteome</keyword>
<dbReference type="InterPro" id="IPR025187">
    <property type="entry name" value="DUF4112"/>
</dbReference>